<feature type="transmembrane region" description="Helical" evidence="7">
    <location>
        <begin position="383"/>
        <end position="404"/>
    </location>
</feature>
<keyword evidence="4 7" id="KW-1133">Transmembrane helix</keyword>
<evidence type="ECO:0000256" key="1">
    <source>
        <dbReference type="ARBA" id="ARBA00004127"/>
    </source>
</evidence>
<dbReference type="GO" id="GO:0022857">
    <property type="term" value="F:transmembrane transporter activity"/>
    <property type="evidence" value="ECO:0007669"/>
    <property type="project" value="InterPro"/>
</dbReference>
<feature type="transmembrane region" description="Helical" evidence="7">
    <location>
        <begin position="252"/>
        <end position="271"/>
    </location>
</feature>
<feature type="region of interest" description="Disordered" evidence="6">
    <location>
        <begin position="1"/>
        <end position="43"/>
    </location>
</feature>
<feature type="transmembrane region" description="Helical" evidence="7">
    <location>
        <begin position="424"/>
        <end position="441"/>
    </location>
</feature>
<evidence type="ECO:0000256" key="2">
    <source>
        <dbReference type="ARBA" id="ARBA00022448"/>
    </source>
</evidence>
<evidence type="ECO:0000313" key="10">
    <source>
        <dbReference type="Proteomes" id="UP000245609"/>
    </source>
</evidence>
<dbReference type="PRINTS" id="PR01036">
    <property type="entry name" value="TCRTETB"/>
</dbReference>
<dbReference type="InterPro" id="IPR036259">
    <property type="entry name" value="MFS_trans_sf"/>
</dbReference>
<dbReference type="STRING" id="133381.A0A2T9ZCI6"/>
<gene>
    <name evidence="9" type="ORF">BB560_003290</name>
</gene>
<organism evidence="9 10">
    <name type="scientific">Smittium megazygosporum</name>
    <dbReference type="NCBI Taxonomy" id="133381"/>
    <lineage>
        <taxon>Eukaryota</taxon>
        <taxon>Fungi</taxon>
        <taxon>Fungi incertae sedis</taxon>
        <taxon>Zoopagomycota</taxon>
        <taxon>Kickxellomycotina</taxon>
        <taxon>Harpellomycetes</taxon>
        <taxon>Harpellales</taxon>
        <taxon>Legeriomycetaceae</taxon>
        <taxon>Smittium</taxon>
    </lineage>
</organism>
<feature type="transmembrane region" description="Helical" evidence="7">
    <location>
        <begin position="291"/>
        <end position="315"/>
    </location>
</feature>
<keyword evidence="5 7" id="KW-0472">Membrane</keyword>
<feature type="transmembrane region" description="Helical" evidence="7">
    <location>
        <begin position="131"/>
        <end position="149"/>
    </location>
</feature>
<dbReference type="Pfam" id="PF07690">
    <property type="entry name" value="MFS_1"/>
    <property type="match status" value="1"/>
</dbReference>
<dbReference type="Gene3D" id="1.20.1720.10">
    <property type="entry name" value="Multidrug resistance protein D"/>
    <property type="match status" value="1"/>
</dbReference>
<keyword evidence="3 7" id="KW-0812">Transmembrane</keyword>
<dbReference type="OrthoDB" id="10021397at2759"/>
<evidence type="ECO:0000259" key="8">
    <source>
        <dbReference type="PROSITE" id="PS50850"/>
    </source>
</evidence>
<keyword evidence="2" id="KW-0813">Transport</keyword>
<accession>A0A2T9ZCI6</accession>
<dbReference type="InterPro" id="IPR011701">
    <property type="entry name" value="MFS"/>
</dbReference>
<protein>
    <recommendedName>
        <fullName evidence="8">Major facilitator superfamily (MFS) profile domain-containing protein</fullName>
    </recommendedName>
</protein>
<evidence type="ECO:0000256" key="7">
    <source>
        <dbReference type="SAM" id="Phobius"/>
    </source>
</evidence>
<sequence>MWPNGPPPIVQRTFGPSNSQNCSNTAKNKQISTTSDESSTSDLKKAADNQASEVRFQLSSKQKYLATASLATAVFMGSMDRTILATTLPTIANSFNDITKSSWVITANLVTSTCFLPLYGKLSDIFGKKQMLLMAITIVLIGSIISSTVKSLNMLIFSRALTGLGSAGVIVTVQIVISEIVTIRERGKYSGFISLSFGLSSVVGPLIGGYFTDKVSWRWCFLINLPIGAFAATIMLILGLNFGGVTYSWNSAIVICLIIFGLVVIGIFVVHQSKFSKQPIIPIPMFRIRNFWAVTSAQFCLGFSFFGLVYYLPLYDTVIHHGTASESGLFLLPLMLSFVCTSISTGFLMTITGRCRIFYIFGAILVTVGTGLMVTLKSDQKKFFGILFMVVCGIGNGLSNQSLIVCIQSSVPRSLISTATSTVMFMRSVSGFIGVAVILAVQRTIVISKLSLLAKEYPDIKDVIMSGVNDTTIIYSSNLIDDSIKAKIIQSFSAAFRCGFIILAAVSLVAVIFTLLTVHTSLDEEPQDPLQK</sequence>
<evidence type="ECO:0000313" key="9">
    <source>
        <dbReference type="EMBL" id="PVV02260.1"/>
    </source>
</evidence>
<dbReference type="Gene3D" id="1.20.1250.20">
    <property type="entry name" value="MFS general substrate transporter like domains"/>
    <property type="match status" value="1"/>
</dbReference>
<reference evidence="9 10" key="1">
    <citation type="journal article" date="2018" name="MBio">
        <title>Comparative Genomics Reveals the Core Gene Toolbox for the Fungus-Insect Symbiosis.</title>
        <authorList>
            <person name="Wang Y."/>
            <person name="Stata M."/>
            <person name="Wang W."/>
            <person name="Stajich J.E."/>
            <person name="White M.M."/>
            <person name="Moncalvo J.M."/>
        </authorList>
    </citation>
    <scope>NUCLEOTIDE SEQUENCE [LARGE SCALE GENOMIC DNA]</scope>
    <source>
        <strain evidence="9 10">SC-DP-2</strain>
    </source>
</reference>
<dbReference type="CDD" id="cd17502">
    <property type="entry name" value="MFS_Azr1_MDR_like"/>
    <property type="match status" value="1"/>
</dbReference>
<evidence type="ECO:0000256" key="4">
    <source>
        <dbReference type="ARBA" id="ARBA00022989"/>
    </source>
</evidence>
<dbReference type="AlphaFoldDB" id="A0A2T9ZCI6"/>
<feature type="transmembrane region" description="Helical" evidence="7">
    <location>
        <begin position="216"/>
        <end position="240"/>
    </location>
</feature>
<evidence type="ECO:0000256" key="3">
    <source>
        <dbReference type="ARBA" id="ARBA00022692"/>
    </source>
</evidence>
<evidence type="ECO:0000256" key="5">
    <source>
        <dbReference type="ARBA" id="ARBA00023136"/>
    </source>
</evidence>
<evidence type="ECO:0000256" key="6">
    <source>
        <dbReference type="SAM" id="MobiDB-lite"/>
    </source>
</evidence>
<proteinExistence type="predicted"/>
<comment type="caution">
    <text evidence="9">The sequence shown here is derived from an EMBL/GenBank/DDBJ whole genome shotgun (WGS) entry which is preliminary data.</text>
</comment>
<feature type="transmembrane region" description="Helical" evidence="7">
    <location>
        <begin position="494"/>
        <end position="516"/>
    </location>
</feature>
<feature type="transmembrane region" description="Helical" evidence="7">
    <location>
        <begin position="189"/>
        <end position="210"/>
    </location>
</feature>
<dbReference type="GO" id="GO:0005886">
    <property type="term" value="C:plasma membrane"/>
    <property type="evidence" value="ECO:0007669"/>
    <property type="project" value="TreeGrafter"/>
</dbReference>
<feature type="transmembrane region" description="Helical" evidence="7">
    <location>
        <begin position="155"/>
        <end position="177"/>
    </location>
</feature>
<name>A0A2T9ZCI6_9FUNG</name>
<dbReference type="PROSITE" id="PS50850">
    <property type="entry name" value="MFS"/>
    <property type="match status" value="1"/>
</dbReference>
<dbReference type="Proteomes" id="UP000245609">
    <property type="component" value="Unassembled WGS sequence"/>
</dbReference>
<dbReference type="PANTHER" id="PTHR23501">
    <property type="entry name" value="MAJOR FACILITATOR SUPERFAMILY"/>
    <property type="match status" value="1"/>
</dbReference>
<dbReference type="InterPro" id="IPR020846">
    <property type="entry name" value="MFS_dom"/>
</dbReference>
<dbReference type="SUPFAM" id="SSF103473">
    <property type="entry name" value="MFS general substrate transporter"/>
    <property type="match status" value="1"/>
</dbReference>
<feature type="domain" description="Major facilitator superfamily (MFS) profile" evidence="8">
    <location>
        <begin position="66"/>
        <end position="522"/>
    </location>
</feature>
<feature type="compositionally biased region" description="Low complexity" evidence="6">
    <location>
        <begin position="32"/>
        <end position="41"/>
    </location>
</feature>
<feature type="compositionally biased region" description="Polar residues" evidence="6">
    <location>
        <begin position="14"/>
        <end position="31"/>
    </location>
</feature>
<keyword evidence="10" id="KW-1185">Reference proteome</keyword>
<feature type="transmembrane region" description="Helical" evidence="7">
    <location>
        <begin position="327"/>
        <end position="351"/>
    </location>
</feature>
<dbReference type="GO" id="GO:0012505">
    <property type="term" value="C:endomembrane system"/>
    <property type="evidence" value="ECO:0007669"/>
    <property type="project" value="UniProtKB-SubCell"/>
</dbReference>
<comment type="subcellular location">
    <subcellularLocation>
        <location evidence="1">Endomembrane system</location>
        <topology evidence="1">Multi-pass membrane protein</topology>
    </subcellularLocation>
</comment>
<feature type="transmembrane region" description="Helical" evidence="7">
    <location>
        <begin position="357"/>
        <end position="376"/>
    </location>
</feature>
<dbReference type="PANTHER" id="PTHR23501:SF191">
    <property type="entry name" value="VACUOLAR BASIC AMINO ACID TRANSPORTER 4"/>
    <property type="match status" value="1"/>
</dbReference>
<dbReference type="EMBL" id="MBFS01000542">
    <property type="protein sequence ID" value="PVV02260.1"/>
    <property type="molecule type" value="Genomic_DNA"/>
</dbReference>